<dbReference type="InterPro" id="IPR013783">
    <property type="entry name" value="Ig-like_fold"/>
</dbReference>
<evidence type="ECO:0000256" key="1">
    <source>
        <dbReference type="ARBA" id="ARBA00022737"/>
    </source>
</evidence>
<accession>A0A6J7F0Q4</accession>
<keyword evidence="2" id="KW-0472">Membrane</keyword>
<dbReference type="InterPro" id="IPR011042">
    <property type="entry name" value="6-blade_b-propeller_TolB-like"/>
</dbReference>
<dbReference type="InterPro" id="IPR003961">
    <property type="entry name" value="FN3_dom"/>
</dbReference>
<proteinExistence type="predicted"/>
<keyword evidence="1" id="KW-0677">Repeat</keyword>
<dbReference type="SMART" id="SM00060">
    <property type="entry name" value="FN3"/>
    <property type="match status" value="1"/>
</dbReference>
<feature type="transmembrane region" description="Helical" evidence="2">
    <location>
        <begin position="501"/>
        <end position="519"/>
    </location>
</feature>
<dbReference type="EMBL" id="CAFBLP010000098">
    <property type="protein sequence ID" value="CAB4889642.1"/>
    <property type="molecule type" value="Genomic_DNA"/>
</dbReference>
<dbReference type="PANTHER" id="PTHR13833:SF71">
    <property type="entry name" value="NHL DOMAIN-CONTAINING PROTEIN"/>
    <property type="match status" value="1"/>
</dbReference>
<dbReference type="NCBIfam" id="TIGR01167">
    <property type="entry name" value="LPXTG_anchor"/>
    <property type="match status" value="1"/>
</dbReference>
<protein>
    <submittedName>
        <fullName evidence="4">Unannotated protein</fullName>
    </submittedName>
</protein>
<evidence type="ECO:0000256" key="2">
    <source>
        <dbReference type="SAM" id="Phobius"/>
    </source>
</evidence>
<dbReference type="Pfam" id="PF25021">
    <property type="entry name" value="TEN_NHL"/>
    <property type="match status" value="1"/>
</dbReference>
<dbReference type="InterPro" id="IPR056822">
    <property type="entry name" value="TEN_NHL"/>
</dbReference>
<dbReference type="SUPFAM" id="SSF49265">
    <property type="entry name" value="Fibronectin type III"/>
    <property type="match status" value="1"/>
</dbReference>
<dbReference type="AlphaFoldDB" id="A0A6J7F0Q4"/>
<dbReference type="Gene3D" id="2.120.10.30">
    <property type="entry name" value="TolB, C-terminal domain"/>
    <property type="match status" value="3"/>
</dbReference>
<dbReference type="PROSITE" id="PS50853">
    <property type="entry name" value="FN3"/>
    <property type="match status" value="1"/>
</dbReference>
<organism evidence="4">
    <name type="scientific">freshwater metagenome</name>
    <dbReference type="NCBI Taxonomy" id="449393"/>
    <lineage>
        <taxon>unclassified sequences</taxon>
        <taxon>metagenomes</taxon>
        <taxon>ecological metagenomes</taxon>
    </lineage>
</organism>
<name>A0A6J7F0Q4_9ZZZZ</name>
<evidence type="ECO:0000259" key="3">
    <source>
        <dbReference type="PROSITE" id="PS50853"/>
    </source>
</evidence>
<dbReference type="InterPro" id="IPR036116">
    <property type="entry name" value="FN3_sf"/>
</dbReference>
<dbReference type="CDD" id="cd00063">
    <property type="entry name" value="FN3"/>
    <property type="match status" value="1"/>
</dbReference>
<sequence length="527" mass="52466">MKSRRLLAMLTCAAVGLVAVPATSSSAGAAPAAIVTASGTAGNIVTIAGTLGSSGSDDTHLADPEAMAVDAAGNVYIGDASDCTIRKIDAGTGLISTIVGESGSCGHVDDTGVAARLGSITGLTLDGKGNLFVGGYYDCWIRKVDLATAAVTSVAGNGSCATSADDVTMDGGDNPIHGPWGVAFDSAGDMYIAEYSSHSIRKIDHVSHVLSTVAGTPGSFGATGDGGQATDALLGGPYGLAFDSADNMYITDDDNHNIRKVGTDGVITTVAGSSAGASGTAGQDVPATDALLYYPYGGVAFDAAGNMFIPDTYNSAIRKVDTAGVITTVAGTLGVSGAEGEDVAATDALLTYPAAVALDAAGNLFIVDFGTYTVREVFGVGAPALPAAPTITGITAGDHSLTVAFTPGADEFSTVDYYEYSVDDGVVTTTFAQTTPATTSSPMTITGLTNGTSYTVSIRAHNATGSSDASAGVVGIPGVAAPTTTMPEEVLLPVTGASSSGIVWLAAALLGTGVLLLAARRRVLPRR</sequence>
<dbReference type="InterPro" id="IPR001258">
    <property type="entry name" value="NHL_repeat"/>
</dbReference>
<dbReference type="PROSITE" id="PS51125">
    <property type="entry name" value="NHL"/>
    <property type="match status" value="1"/>
</dbReference>
<dbReference type="SUPFAM" id="SSF101898">
    <property type="entry name" value="NHL repeat"/>
    <property type="match status" value="1"/>
</dbReference>
<evidence type="ECO:0000313" key="4">
    <source>
        <dbReference type="EMBL" id="CAB4889642.1"/>
    </source>
</evidence>
<gene>
    <name evidence="4" type="ORF">UFOPK3376_02715</name>
</gene>
<dbReference type="Pfam" id="PF00041">
    <property type="entry name" value="fn3"/>
    <property type="match status" value="1"/>
</dbReference>
<reference evidence="4" key="1">
    <citation type="submission" date="2020-05" db="EMBL/GenBank/DDBJ databases">
        <authorList>
            <person name="Chiriac C."/>
            <person name="Salcher M."/>
            <person name="Ghai R."/>
            <person name="Kavagutti S V."/>
        </authorList>
    </citation>
    <scope>NUCLEOTIDE SEQUENCE</scope>
</reference>
<feature type="domain" description="Fibronectin type-III" evidence="3">
    <location>
        <begin position="385"/>
        <end position="483"/>
    </location>
</feature>
<keyword evidence="2" id="KW-1133">Transmembrane helix</keyword>
<keyword evidence="2" id="KW-0812">Transmembrane</keyword>
<dbReference type="PANTHER" id="PTHR13833">
    <property type="match status" value="1"/>
</dbReference>
<dbReference type="Gene3D" id="2.60.40.10">
    <property type="entry name" value="Immunoglobulins"/>
    <property type="match status" value="1"/>
</dbReference>